<evidence type="ECO:0000313" key="2">
    <source>
        <dbReference type="Proteomes" id="UP001642540"/>
    </source>
</evidence>
<accession>A0ABP1PJC1</accession>
<dbReference type="SUPFAM" id="SSF56436">
    <property type="entry name" value="C-type lectin-like"/>
    <property type="match status" value="1"/>
</dbReference>
<keyword evidence="2" id="KW-1185">Reference proteome</keyword>
<dbReference type="InterPro" id="IPR016187">
    <property type="entry name" value="CTDL_fold"/>
</dbReference>
<protein>
    <recommendedName>
        <fullName evidence="3">C-type lectin domain-containing protein</fullName>
    </recommendedName>
</protein>
<reference evidence="1 2" key="1">
    <citation type="submission" date="2024-08" db="EMBL/GenBank/DDBJ databases">
        <authorList>
            <person name="Cucini C."/>
            <person name="Frati F."/>
        </authorList>
    </citation>
    <scope>NUCLEOTIDE SEQUENCE [LARGE SCALE GENOMIC DNA]</scope>
</reference>
<dbReference type="EMBL" id="CAXLJM020000002">
    <property type="protein sequence ID" value="CAL8068777.1"/>
    <property type="molecule type" value="Genomic_DNA"/>
</dbReference>
<name>A0ABP1PJC1_9HEXA</name>
<comment type="caution">
    <text evidence="1">The sequence shown here is derived from an EMBL/GenBank/DDBJ whole genome shotgun (WGS) entry which is preliminary data.</text>
</comment>
<organism evidence="1 2">
    <name type="scientific">Orchesella dallaii</name>
    <dbReference type="NCBI Taxonomy" id="48710"/>
    <lineage>
        <taxon>Eukaryota</taxon>
        <taxon>Metazoa</taxon>
        <taxon>Ecdysozoa</taxon>
        <taxon>Arthropoda</taxon>
        <taxon>Hexapoda</taxon>
        <taxon>Collembola</taxon>
        <taxon>Entomobryomorpha</taxon>
        <taxon>Entomobryoidea</taxon>
        <taxon>Orchesellidae</taxon>
        <taxon>Orchesellinae</taxon>
        <taxon>Orchesella</taxon>
    </lineage>
</organism>
<dbReference type="Proteomes" id="UP001642540">
    <property type="component" value="Unassembled WGS sequence"/>
</dbReference>
<dbReference type="Gene3D" id="3.10.100.10">
    <property type="entry name" value="Mannose-Binding Protein A, subunit A"/>
    <property type="match status" value="1"/>
</dbReference>
<evidence type="ECO:0000313" key="1">
    <source>
        <dbReference type="EMBL" id="CAL8068777.1"/>
    </source>
</evidence>
<evidence type="ECO:0008006" key="3">
    <source>
        <dbReference type="Google" id="ProtNLM"/>
    </source>
</evidence>
<gene>
    <name evidence="1" type="ORF">ODALV1_LOCUS456</name>
</gene>
<dbReference type="InterPro" id="IPR016186">
    <property type="entry name" value="C-type_lectin-like/link_sf"/>
</dbReference>
<sequence length="145" mass="16677">MGLGSKKESSEDENVFIFNNTYTTITTTTPQPNPTLIEIGTFRGKSYFGDQVFRNWDDSKSFCEDHGLQLAKIDNKDQLQFLRNAVRTVVRQQWSWVSNTGGNEVKRNCINPLDRCPVLAPFGRSHMRRCRDRYFGLCQTVDSSE</sequence>
<proteinExistence type="predicted"/>